<dbReference type="PANTHER" id="PTHR43384:SF6">
    <property type="entry name" value="SEPTUM SITE-DETERMINING PROTEIN MIND HOMOLOG, CHLOROPLASTIC"/>
    <property type="match status" value="1"/>
</dbReference>
<dbReference type="InterPro" id="IPR027417">
    <property type="entry name" value="P-loop_NTPase"/>
</dbReference>
<organism evidence="4 5">
    <name type="scientific">Flavimobilis soli</name>
    <dbReference type="NCBI Taxonomy" id="442709"/>
    <lineage>
        <taxon>Bacteria</taxon>
        <taxon>Bacillati</taxon>
        <taxon>Actinomycetota</taxon>
        <taxon>Actinomycetes</taxon>
        <taxon>Micrococcales</taxon>
        <taxon>Jonesiaceae</taxon>
        <taxon>Flavimobilis</taxon>
    </lineage>
</organism>
<accession>A0A2A9EGI4</accession>
<keyword evidence="1" id="KW-0547">Nucleotide-binding</keyword>
<dbReference type="GO" id="GO:0051782">
    <property type="term" value="P:negative regulation of cell division"/>
    <property type="evidence" value="ECO:0007669"/>
    <property type="project" value="TreeGrafter"/>
</dbReference>
<gene>
    <name evidence="4" type="ORF">ATL41_2408</name>
</gene>
<dbReference type="Gene3D" id="3.40.50.300">
    <property type="entry name" value="P-loop containing nucleotide triphosphate hydrolases"/>
    <property type="match status" value="1"/>
</dbReference>
<keyword evidence="4" id="KW-0969">Cilium</keyword>
<comment type="caution">
    <text evidence="4">The sequence shown here is derived from an EMBL/GenBank/DDBJ whole genome shotgun (WGS) entry which is preliminary data.</text>
</comment>
<dbReference type="GO" id="GO:0016887">
    <property type="term" value="F:ATP hydrolysis activity"/>
    <property type="evidence" value="ECO:0007669"/>
    <property type="project" value="TreeGrafter"/>
</dbReference>
<evidence type="ECO:0000256" key="3">
    <source>
        <dbReference type="SAM" id="MobiDB-lite"/>
    </source>
</evidence>
<dbReference type="GO" id="GO:0005829">
    <property type="term" value="C:cytosol"/>
    <property type="evidence" value="ECO:0007669"/>
    <property type="project" value="TreeGrafter"/>
</dbReference>
<evidence type="ECO:0000256" key="2">
    <source>
        <dbReference type="ARBA" id="ARBA00022840"/>
    </source>
</evidence>
<keyword evidence="4" id="KW-0966">Cell projection</keyword>
<dbReference type="GO" id="GO:0009898">
    <property type="term" value="C:cytoplasmic side of plasma membrane"/>
    <property type="evidence" value="ECO:0007669"/>
    <property type="project" value="TreeGrafter"/>
</dbReference>
<evidence type="ECO:0000256" key="1">
    <source>
        <dbReference type="ARBA" id="ARBA00022741"/>
    </source>
</evidence>
<dbReference type="AlphaFoldDB" id="A0A2A9EGI4"/>
<feature type="region of interest" description="Disordered" evidence="3">
    <location>
        <begin position="449"/>
        <end position="474"/>
    </location>
</feature>
<keyword evidence="5" id="KW-1185">Reference proteome</keyword>
<protein>
    <submittedName>
        <fullName evidence="4">MinD-like ATPase involved in chromosome partitioning or flagellar assembly</fullName>
    </submittedName>
</protein>
<dbReference type="GO" id="GO:0005524">
    <property type="term" value="F:ATP binding"/>
    <property type="evidence" value="ECO:0007669"/>
    <property type="project" value="UniProtKB-KW"/>
</dbReference>
<keyword evidence="2" id="KW-0067">ATP-binding</keyword>
<dbReference type="Proteomes" id="UP000221394">
    <property type="component" value="Unassembled WGS sequence"/>
</dbReference>
<feature type="region of interest" description="Disordered" evidence="3">
    <location>
        <begin position="130"/>
        <end position="163"/>
    </location>
</feature>
<proteinExistence type="predicted"/>
<reference evidence="4 5" key="1">
    <citation type="submission" date="2017-10" db="EMBL/GenBank/DDBJ databases">
        <title>Sequencing the genomes of 1000 actinobacteria strains.</title>
        <authorList>
            <person name="Klenk H.-P."/>
        </authorList>
    </citation>
    <scope>NUCLEOTIDE SEQUENCE [LARGE SCALE GENOMIC DNA]</scope>
    <source>
        <strain evidence="4 5">DSM 21574</strain>
    </source>
</reference>
<dbReference type="EMBL" id="PDJH01000001">
    <property type="protein sequence ID" value="PFG37641.1"/>
    <property type="molecule type" value="Genomic_DNA"/>
</dbReference>
<keyword evidence="4" id="KW-0282">Flagellum</keyword>
<evidence type="ECO:0000313" key="4">
    <source>
        <dbReference type="EMBL" id="PFG37641.1"/>
    </source>
</evidence>
<dbReference type="PANTHER" id="PTHR43384">
    <property type="entry name" value="SEPTUM SITE-DETERMINING PROTEIN MIND HOMOLOG, CHLOROPLASTIC-RELATED"/>
    <property type="match status" value="1"/>
</dbReference>
<evidence type="ECO:0000313" key="5">
    <source>
        <dbReference type="Proteomes" id="UP000221394"/>
    </source>
</evidence>
<sequence>MRPGDPCEVLGAVLGPSETAVAEALSAPRGPVRLVRRCGDLAELLAVAEAGGGHVALVSVDRPAQDRLDLEVVARLHADGLVVLALLDGVGQDEEDAARALGVDGVVRAPFDPEGLSSVVLAAQAAGPGAAIDEGRGEPGAGNRFWADPPSTGAPPSDAPAVPPPPRDGTLVAVWGPPGSPGRTTIAVNLAAELARPPAVRARGAQQVAVPEVLLIDADTHAPSVAQHLALLDESSGLVLAARAATQGRLTAHTLASLAPVVLPRLRVLTGIGRAARWGEVPASTLPAVWQAARQLADVVVVDCAASLEQDEALVYDTRAPQRNAATLAALAAADVVVVVAGCDPVAVQRLVVALDDLRETGVAERARRVVVLNRARGTVAGGRPATVLRDALERFAGTTPDVVVPEDGTSVDAALLAGRVLAEEVPASAARRAVLELVGALGLTPAPVDDVAPGPSPGTPGQGEPQLGSAGRRGWLARLRGAPTGERAVARAGAVVD</sequence>
<dbReference type="SUPFAM" id="SSF52540">
    <property type="entry name" value="P-loop containing nucleoside triphosphate hydrolases"/>
    <property type="match status" value="1"/>
</dbReference>
<dbReference type="InterPro" id="IPR050625">
    <property type="entry name" value="ParA/MinD_ATPase"/>
</dbReference>
<name>A0A2A9EGI4_9MICO</name>